<sequence length="129" mass="14765">MDNREKLIKAGEMIFGSQWQSPMARLLGVDSRAVRRYVAGNSRAPMTYRLVDSLKQKKQEIDEAITLVESDLISGDCVTPELIESIVSRYTYENDDHRQLAVDAIKKSIYEMVYLSDLNQIAKKYSSQQ</sequence>
<proteinExistence type="predicted"/>
<evidence type="ECO:0000313" key="2">
    <source>
        <dbReference type="Proteomes" id="UP000036277"/>
    </source>
</evidence>
<comment type="caution">
    <text evidence="1">The sequence shown here is derived from an EMBL/GenBank/DDBJ whole genome shotgun (WGS) entry which is preliminary data.</text>
</comment>
<gene>
    <name evidence="1" type="ORF">AB204_02475</name>
</gene>
<organism evidence="1 2">
    <name type="scientific">Xenorhabdus khoisanae</name>
    <dbReference type="NCBI Taxonomy" id="880157"/>
    <lineage>
        <taxon>Bacteria</taxon>
        <taxon>Pseudomonadati</taxon>
        <taxon>Pseudomonadota</taxon>
        <taxon>Gammaproteobacteria</taxon>
        <taxon>Enterobacterales</taxon>
        <taxon>Morganellaceae</taxon>
        <taxon>Xenorhabdus</taxon>
    </lineage>
</organism>
<reference evidence="1 2" key="1">
    <citation type="submission" date="2015-06" db="EMBL/GenBank/DDBJ databases">
        <title>Draft Whole-Genome Sequence of the Entomopathogenic Bacterium Xenorhabdus khoisanae.</title>
        <authorList>
            <person name="Naidoo S."/>
            <person name="Featherston J."/>
            <person name="Gray V.M."/>
        </authorList>
    </citation>
    <scope>NUCLEOTIDE SEQUENCE [LARGE SCALE GENOMIC DNA]</scope>
    <source>
        <strain evidence="1 2">MCB</strain>
    </source>
</reference>
<dbReference type="PATRIC" id="fig|880157.4.peg.516"/>
<dbReference type="OrthoDB" id="6636899at2"/>
<evidence type="ECO:0008006" key="3">
    <source>
        <dbReference type="Google" id="ProtNLM"/>
    </source>
</evidence>
<dbReference type="AlphaFoldDB" id="A0A0J5FWW5"/>
<dbReference type="EMBL" id="LFCV01000013">
    <property type="protein sequence ID" value="KMJ46701.1"/>
    <property type="molecule type" value="Genomic_DNA"/>
</dbReference>
<name>A0A0J5FWW5_9GAMM</name>
<accession>A0A0J5FWW5</accession>
<evidence type="ECO:0000313" key="1">
    <source>
        <dbReference type="EMBL" id="KMJ46701.1"/>
    </source>
</evidence>
<dbReference type="RefSeq" id="WP_047961783.1">
    <property type="nucleotide sequence ID" value="NZ_CAWMBG010000013.1"/>
</dbReference>
<dbReference type="STRING" id="880157.AB204_02475"/>
<protein>
    <recommendedName>
        <fullName evidence="3">Phage protein</fullName>
    </recommendedName>
</protein>
<dbReference type="Proteomes" id="UP000036277">
    <property type="component" value="Unassembled WGS sequence"/>
</dbReference>
<keyword evidence="2" id="KW-1185">Reference proteome</keyword>